<dbReference type="Gene3D" id="3.10.129.110">
    <property type="entry name" value="Polyketide synthase dehydratase"/>
    <property type="match status" value="1"/>
</dbReference>
<evidence type="ECO:0000259" key="10">
    <source>
        <dbReference type="PROSITE" id="PS52019"/>
    </source>
</evidence>
<accession>A0A401KWN1</accession>
<dbReference type="SMART" id="SM00826">
    <property type="entry name" value="PKS_DH"/>
    <property type="match status" value="1"/>
</dbReference>
<keyword evidence="1" id="KW-0596">Phosphopantetheine</keyword>
<keyword evidence="12" id="KW-1185">Reference proteome</keyword>
<keyword evidence="5" id="KW-0511">Multifunctional enzyme</keyword>
<proteinExistence type="predicted"/>
<dbReference type="PROSITE" id="PS00012">
    <property type="entry name" value="PHOSPHOPANTETHEINE"/>
    <property type="match status" value="1"/>
</dbReference>
<dbReference type="Pfam" id="PF00698">
    <property type="entry name" value="Acyl_transf_1"/>
    <property type="match status" value="1"/>
</dbReference>
<evidence type="ECO:0000313" key="11">
    <source>
        <dbReference type="EMBL" id="GCB23708.1"/>
    </source>
</evidence>
<protein>
    <submittedName>
        <fullName evidence="11">Polyketide synthase-nonribosomal peptide synthetase</fullName>
    </submittedName>
</protein>
<dbReference type="InterPro" id="IPR001227">
    <property type="entry name" value="Ac_transferase_dom_sf"/>
</dbReference>
<dbReference type="Pfam" id="PF02801">
    <property type="entry name" value="Ketoacyl-synt_C"/>
    <property type="match status" value="1"/>
</dbReference>
<dbReference type="GO" id="GO:0008168">
    <property type="term" value="F:methyltransferase activity"/>
    <property type="evidence" value="ECO:0007669"/>
    <property type="project" value="UniProtKB-KW"/>
</dbReference>
<dbReference type="Pfam" id="PF08659">
    <property type="entry name" value="KR"/>
    <property type="match status" value="1"/>
</dbReference>
<evidence type="ECO:0000256" key="4">
    <source>
        <dbReference type="ARBA" id="ARBA00022679"/>
    </source>
</evidence>
<dbReference type="InterPro" id="IPR009081">
    <property type="entry name" value="PP-bd_ACP"/>
</dbReference>
<evidence type="ECO:0000256" key="2">
    <source>
        <dbReference type="ARBA" id="ARBA00022553"/>
    </source>
</evidence>
<dbReference type="Proteomes" id="UP000286921">
    <property type="component" value="Unassembled WGS sequence"/>
</dbReference>
<evidence type="ECO:0000259" key="9">
    <source>
        <dbReference type="PROSITE" id="PS52004"/>
    </source>
</evidence>
<dbReference type="PANTHER" id="PTHR43775:SF48">
    <property type="entry name" value="HIGHLY REDUCING POLYKETIDE SYNTHASE SDGA"/>
    <property type="match status" value="1"/>
</dbReference>
<feature type="domain" description="Ketosynthase family 3 (KS3)" evidence="9">
    <location>
        <begin position="135"/>
        <end position="568"/>
    </location>
</feature>
<evidence type="ECO:0000256" key="5">
    <source>
        <dbReference type="ARBA" id="ARBA00023268"/>
    </source>
</evidence>
<dbReference type="InterPro" id="IPR014030">
    <property type="entry name" value="Ketoacyl_synth_N"/>
</dbReference>
<dbReference type="InterPro" id="IPR018201">
    <property type="entry name" value="Ketoacyl_synth_AS"/>
</dbReference>
<feature type="active site" description="Proton donor; for dehydratase activity" evidence="6">
    <location>
        <position position="1268"/>
    </location>
</feature>
<dbReference type="CDD" id="cd02440">
    <property type="entry name" value="AdoMet_MTases"/>
    <property type="match status" value="1"/>
</dbReference>
<dbReference type="SUPFAM" id="SSF55048">
    <property type="entry name" value="Probable ACP-binding domain of malonyl-CoA ACP transacylase"/>
    <property type="match status" value="1"/>
</dbReference>
<dbReference type="InterPro" id="IPR020841">
    <property type="entry name" value="PKS_Beta-ketoAc_synthase_dom"/>
</dbReference>
<dbReference type="Gene3D" id="3.40.366.10">
    <property type="entry name" value="Malonyl-Coenzyme A Acyl Carrier Protein, domain 2"/>
    <property type="match status" value="1"/>
</dbReference>
<dbReference type="SMART" id="SM00827">
    <property type="entry name" value="PKS_AT"/>
    <property type="match status" value="1"/>
</dbReference>
<dbReference type="Pfam" id="PF08242">
    <property type="entry name" value="Methyltransf_12"/>
    <property type="match status" value="1"/>
</dbReference>
<feature type="region of interest" description="C-terminal hotdog fold" evidence="6">
    <location>
        <begin position="1211"/>
        <end position="1358"/>
    </location>
</feature>
<feature type="region of interest" description="N-terminal hotdog fold" evidence="6">
    <location>
        <begin position="1065"/>
        <end position="1196"/>
    </location>
</feature>
<dbReference type="Gene3D" id="3.40.47.10">
    <property type="match status" value="1"/>
</dbReference>
<dbReference type="Pfam" id="PF16197">
    <property type="entry name" value="KAsynt_C_assoc"/>
    <property type="match status" value="1"/>
</dbReference>
<name>A0A401KWN1_ASPAW</name>
<dbReference type="InterPro" id="IPR036291">
    <property type="entry name" value="NAD(P)-bd_dom_sf"/>
</dbReference>
<dbReference type="Gene3D" id="3.40.50.150">
    <property type="entry name" value="Vaccinia Virus protein VP39"/>
    <property type="match status" value="1"/>
</dbReference>
<dbReference type="InterPro" id="IPR016036">
    <property type="entry name" value="Malonyl_transacylase_ACP-bd"/>
</dbReference>
<feature type="region of interest" description="Disordered" evidence="7">
    <location>
        <begin position="1"/>
        <end position="21"/>
    </location>
</feature>
<dbReference type="GO" id="GO:0044550">
    <property type="term" value="P:secondary metabolite biosynthetic process"/>
    <property type="evidence" value="ECO:0007669"/>
    <property type="project" value="TreeGrafter"/>
</dbReference>
<dbReference type="InterPro" id="IPR014043">
    <property type="entry name" value="Acyl_transferase_dom"/>
</dbReference>
<dbReference type="SUPFAM" id="SSF53901">
    <property type="entry name" value="Thiolase-like"/>
    <property type="match status" value="1"/>
</dbReference>
<dbReference type="InterPro" id="IPR014031">
    <property type="entry name" value="Ketoacyl_synth_C"/>
</dbReference>
<dbReference type="Pfam" id="PF14765">
    <property type="entry name" value="PS-DH"/>
    <property type="match status" value="1"/>
</dbReference>
<dbReference type="InterPro" id="IPR057326">
    <property type="entry name" value="KR_dom"/>
</dbReference>
<feature type="active site" description="Proton acceptor; for dehydratase activity" evidence="6">
    <location>
        <position position="1097"/>
    </location>
</feature>
<dbReference type="InterPro" id="IPR049900">
    <property type="entry name" value="PKS_mFAS_DH"/>
</dbReference>
<dbReference type="InterPro" id="IPR006162">
    <property type="entry name" value="Ppantetheine_attach_site"/>
</dbReference>
<dbReference type="SMART" id="SM00823">
    <property type="entry name" value="PKS_PP"/>
    <property type="match status" value="1"/>
</dbReference>
<feature type="domain" description="PKS/mFAS DH" evidence="10">
    <location>
        <begin position="1065"/>
        <end position="1358"/>
    </location>
</feature>
<reference evidence="11 12" key="1">
    <citation type="submission" date="2016-09" db="EMBL/GenBank/DDBJ databases">
        <title>Aspergillus awamori IFM 58123T.</title>
        <authorList>
            <person name="Kusuya Y."/>
            <person name="Shimizu M."/>
            <person name="Takahashi H."/>
            <person name="Yaguchi T."/>
        </authorList>
    </citation>
    <scope>NUCLEOTIDE SEQUENCE [LARGE SCALE GENOMIC DNA]</scope>
    <source>
        <strain evidence="11 12">IFM 58123</strain>
    </source>
</reference>
<dbReference type="EMBL" id="BDHI01000015">
    <property type="protein sequence ID" value="GCB23708.1"/>
    <property type="molecule type" value="Genomic_DNA"/>
</dbReference>
<dbReference type="InterPro" id="IPR020806">
    <property type="entry name" value="PKS_PP-bd"/>
</dbReference>
<dbReference type="Gene3D" id="3.40.50.720">
    <property type="entry name" value="NAD(P)-binding Rossmann-like Domain"/>
    <property type="match status" value="1"/>
</dbReference>
<keyword evidence="4" id="KW-0808">Transferase</keyword>
<dbReference type="GO" id="GO:0004312">
    <property type="term" value="F:fatty acid synthase activity"/>
    <property type="evidence" value="ECO:0007669"/>
    <property type="project" value="TreeGrafter"/>
</dbReference>
<dbReference type="PROSITE" id="PS50075">
    <property type="entry name" value="CARRIER"/>
    <property type="match status" value="1"/>
</dbReference>
<organism evidence="11 12">
    <name type="scientific">Aspergillus awamori</name>
    <name type="common">Black koji mold</name>
    <dbReference type="NCBI Taxonomy" id="105351"/>
    <lineage>
        <taxon>Eukaryota</taxon>
        <taxon>Fungi</taxon>
        <taxon>Dikarya</taxon>
        <taxon>Ascomycota</taxon>
        <taxon>Pezizomycotina</taxon>
        <taxon>Eurotiomycetes</taxon>
        <taxon>Eurotiomycetidae</taxon>
        <taxon>Eurotiales</taxon>
        <taxon>Aspergillaceae</taxon>
        <taxon>Aspergillus</taxon>
    </lineage>
</organism>
<dbReference type="InterPro" id="IPR016039">
    <property type="entry name" value="Thiolase-like"/>
</dbReference>
<dbReference type="InterPro" id="IPR050091">
    <property type="entry name" value="PKS_NRPS_Biosynth_Enz"/>
</dbReference>
<dbReference type="GO" id="GO:0004315">
    <property type="term" value="F:3-oxoacyl-[acyl-carrier-protein] synthase activity"/>
    <property type="evidence" value="ECO:0007669"/>
    <property type="project" value="InterPro"/>
</dbReference>
<dbReference type="GO" id="GO:0032259">
    <property type="term" value="P:methylation"/>
    <property type="evidence" value="ECO:0007669"/>
    <property type="project" value="UniProtKB-KW"/>
</dbReference>
<dbReference type="SMART" id="SM00822">
    <property type="entry name" value="PKS_KR"/>
    <property type="match status" value="1"/>
</dbReference>
<dbReference type="InterPro" id="IPR032821">
    <property type="entry name" value="PKS_assoc"/>
</dbReference>
<evidence type="ECO:0000259" key="8">
    <source>
        <dbReference type="PROSITE" id="PS50075"/>
    </source>
</evidence>
<sequence length="2593" mass="283522">MAGAAPTLCKPQQGREKERRTPLSRLLLWPKHDAPSILILRVRVSRMVGSPHNSAPVPTPCSSSPQKAGGIELTPSLLLAKVHCMMFSCMWRLLPGSLIWYREVIADSLGVEKPLEDAQESQVQTPATKAKSKTGKETSEMNEGCRFPGSASSPSRLWELLSNPHDVASKPPSERFNADAFYQAGKARPGMTNAPESYFLQQDVRTFDAPFFKISPAEAASMDPQQRLLMEVVYESLERAGLPLQRLQGSSTGVYCGSMNNDYGQLLGADADCLRPFSLTGGATSILANRLSYFFDWRGPSFVLDTACSSSLIALHLAVEALRNDDCSLAVVAGSNLILSPDPYIGESQAHMLSPTGRSYMWDVRADGYARGEGVAAIVLKRLQDAVADGDPIECVVRSTGINSDGRTEALTMPNGEAQRDLIRSTYARAGLNPLRREDRCQFFEAHGTGTQAGDPQEAFGISAAFFDNDSPSDDILYVGSIKSVLGHAEGAAGIAGVIKASLAIQRGAIPPNLLFNELSPKVAPYTSHLRIPTQALPWPDLPSGTPRRVSVNSFGFGGANAHVILESFSGAASSSSHCQTAVPAILPFVFSAASEVSLTAVLRQYIEYLEYHPTVNLLELAASLLGKRSSLSHRLVLTADSLENLQEGLKGEVQRRSTDTSSTVTRRLTPEPKRILGVFTGQGAQWPQMGLDVISQCPQALVWLQELQEALDTLPTEYRPNFTLLDELSAPEATSRLNTAAVSLPLRTALQIVQVNVLRSLGIEFAAVVGHSSGEIAAAYAAGRLTLKDAIRIAYLRGVAAQYAGSQGKSGAMVALSIPWEQADAIRNEASYSGTIAVAACNSPISVTFSGDSDVITELEWVTESLGYTPRRLRVDTAYHSHHMIPCAEPYVQSMSQCQVQTRQGSSDTKWFSSVFEGKIMEELDIQYWSDNMLRPVLFAQALTAAINHLPGLDAIIEVGPHAALQGPTMQTLSAIKPEADVPYVGMANRKSGGIAALALAVGSFWANLGAETLDVLSYIRLFSPSLEVSYIPDLPSYPFDHSQKHWAVSRLAAARINRRLPIHPLLGALTPETGEAEWRWRNFLRVQDLDWMDGHQVQSQVVFPATGYLVMALEAACIIADQRPLQLVEIRDLTIDRAITVPDNASGVETLFTFYRTDNDNHKFTGAFTCQSSHDDDAFRCCASGRLEVTFGESDATLLPSLGPTASGLRSVDSGEFYQKLDVLGYGYSGIFRTLHDIRRRKDIAFARIPALDVGSELLIHPATLDTGLQVMMAAMGDPNDGQLSGLYLPTRIASTIINPSFYRVASPSPYEVVATLSWASFSGTRGDIDIFNHQGHGVVQIEGVEIAPLARPNVDDVRSFGEQAWGPWLPNAALLSPPDIPNCYLELNHRALLYLRDTQQQLVTEDRQQLDWHRGRYVAWMDRLLARVRAGDHPIYPPQWLEGEYTWSLPQAWKEVVKYHMAALEAGGPKLIEWLRGQASIMEELRRDDLLTRFYQDHAFRTMTRGLADVVGQLAFRYPRMKILEVGAGTGSATREVLDRIGRDYHSYTYTDISAAFFEEAQSMFVADKDRFIYQVLDLERDPTEQGFPEHEYDLIIASNVLHATRSLSKTMTHLRRLLKPGGRTIVLEMAEPEDVAVSTIFGAFEGWWLGENDGRPWGPIVSSDTWDQVLQNSGFGGFETLSPRAVIDETGLMVFSAQAVDDRIAKLQRPLSVPATEQYPDLVIVGGASARTEHLVAKVRNRVAPYFARVSHFVTLEAFVPPPNALLMAVLVLSDMDTPCLQDISVERLHSMQELFRKTGKLLWTATGKPGENPYQVMTKGLLRNLASEIPHALIQHLTISEPCADDSETLATALMRLVHTDFYNDYSLADGTENPEWELRLENGIMMIPRLLASRTINRRLFTSRGFFNKESVEPQLVPVKVVPDKAGLTLASLPGRIPSDQTDLENGKDIISIQVHYATLYAVYVESVGFLHLVLGRDQKTRTRVAALSVNHGSVVSTPASWSLDVPSWLPEEHEAAFLSGVTTTIVSRYLVNKTPSNTVLIVDEAPASIQQSVAVMASIKGVRVRFTTSTAVSHESPTTLFIPPRSSSRAISRLLPAGVSVFASFRPETDSTIARLKSSLSHVVATYSLHSFYGGSSVFNAEGEGISCADVLETSCLFAEQQLGSHTAAVTIKPEDIRTYSLSSDRSAIVDWLHSGPVLAYPLAASSLVNLKAHKTYLLVGMTGDLGRSVCHWMISRGARHLVLTSRSPNVDPGWLEEMSALGARVVVMAMDVSDRTSVMRVHNHILADLPPVGGVVNGAMVLRDCAFTETSFEDVNAVLKPKIDGSKILDELYQDEGLDFFILMGSLVGMIGSFNQSIYAATAVFMEDLVLQRRLRGQVGSIIHPGEVRGVGYVTRMGSQFSSNVVKIFGECILSERDLLEQFAEGILASRPGSGLNPVISCGLVMTDPTVYPDVIWFKNPALWSHVHYFRHSESLGSKKEQVPIKTQLQSANSLSEAAGIIATGFSQKVQRKLQLPSNSDLPGTALMSDLGIDSLIAVDLRVWFVKELGVDMPVLKLLGGSSIDAVAQDAAEKLDPALLPQVQA</sequence>
<dbReference type="InterPro" id="IPR013968">
    <property type="entry name" value="PKS_KR"/>
</dbReference>
<dbReference type="GO" id="GO:0031177">
    <property type="term" value="F:phosphopantetheine binding"/>
    <property type="evidence" value="ECO:0007669"/>
    <property type="project" value="InterPro"/>
</dbReference>
<dbReference type="PROSITE" id="PS00606">
    <property type="entry name" value="KS3_1"/>
    <property type="match status" value="1"/>
</dbReference>
<dbReference type="InterPro" id="IPR016035">
    <property type="entry name" value="Acyl_Trfase/lysoPLipase"/>
</dbReference>
<dbReference type="Gene3D" id="3.30.70.3290">
    <property type="match status" value="1"/>
</dbReference>
<dbReference type="SUPFAM" id="SSF52151">
    <property type="entry name" value="FabD/lysophospholipase-like"/>
    <property type="match status" value="1"/>
</dbReference>
<dbReference type="InterPro" id="IPR020807">
    <property type="entry name" value="PKS_DH"/>
</dbReference>
<dbReference type="InterPro" id="IPR049552">
    <property type="entry name" value="PKS_DH_N"/>
</dbReference>
<evidence type="ECO:0000313" key="12">
    <source>
        <dbReference type="Proteomes" id="UP000286921"/>
    </source>
</evidence>
<keyword evidence="2" id="KW-0597">Phosphoprotein</keyword>
<dbReference type="Pfam" id="PF00109">
    <property type="entry name" value="ketoacyl-synt"/>
    <property type="match status" value="1"/>
</dbReference>
<dbReference type="InterPro" id="IPR042104">
    <property type="entry name" value="PKS_dehydratase_sf"/>
</dbReference>
<dbReference type="InterPro" id="IPR013217">
    <property type="entry name" value="Methyltransf_12"/>
</dbReference>
<gene>
    <name evidence="11" type="ORF">AAWM_06593</name>
</gene>
<evidence type="ECO:0000256" key="1">
    <source>
        <dbReference type="ARBA" id="ARBA00022450"/>
    </source>
</evidence>
<dbReference type="SUPFAM" id="SSF51735">
    <property type="entry name" value="NAD(P)-binding Rossmann-fold domains"/>
    <property type="match status" value="1"/>
</dbReference>
<dbReference type="STRING" id="105351.A0A401KWN1"/>
<evidence type="ECO:0000256" key="7">
    <source>
        <dbReference type="SAM" id="MobiDB-lite"/>
    </source>
</evidence>
<dbReference type="Pfam" id="PF00550">
    <property type="entry name" value="PP-binding"/>
    <property type="match status" value="1"/>
</dbReference>
<dbReference type="Pfam" id="PF21089">
    <property type="entry name" value="PKS_DH_N"/>
    <property type="match status" value="1"/>
</dbReference>
<dbReference type="PROSITE" id="PS52004">
    <property type="entry name" value="KS3_2"/>
    <property type="match status" value="1"/>
</dbReference>
<dbReference type="SMART" id="SM00825">
    <property type="entry name" value="PKS_KS"/>
    <property type="match status" value="1"/>
</dbReference>
<feature type="region of interest" description="Disordered" evidence="7">
    <location>
        <begin position="116"/>
        <end position="150"/>
    </location>
</feature>
<dbReference type="InterPro" id="IPR049551">
    <property type="entry name" value="PKS_DH_C"/>
</dbReference>
<comment type="caution">
    <text evidence="11">The sequence shown here is derived from an EMBL/GenBank/DDBJ whole genome shotgun (WGS) entry which is preliminary data.</text>
</comment>
<evidence type="ECO:0000256" key="3">
    <source>
        <dbReference type="ARBA" id="ARBA00022603"/>
    </source>
</evidence>
<dbReference type="PROSITE" id="PS52019">
    <property type="entry name" value="PKS_MFAS_DH"/>
    <property type="match status" value="1"/>
</dbReference>
<dbReference type="CDD" id="cd00833">
    <property type="entry name" value="PKS"/>
    <property type="match status" value="1"/>
</dbReference>
<dbReference type="PANTHER" id="PTHR43775">
    <property type="entry name" value="FATTY ACID SYNTHASE"/>
    <property type="match status" value="1"/>
</dbReference>
<dbReference type="InterPro" id="IPR029063">
    <property type="entry name" value="SAM-dependent_MTases_sf"/>
</dbReference>
<dbReference type="SUPFAM" id="SSF53335">
    <property type="entry name" value="S-adenosyl-L-methionine-dependent methyltransferases"/>
    <property type="match status" value="1"/>
</dbReference>
<keyword evidence="3" id="KW-0489">Methyltransferase</keyword>
<dbReference type="SUPFAM" id="SSF47336">
    <property type="entry name" value="ACP-like"/>
    <property type="match status" value="1"/>
</dbReference>
<dbReference type="GO" id="GO:0006633">
    <property type="term" value="P:fatty acid biosynthetic process"/>
    <property type="evidence" value="ECO:0007669"/>
    <property type="project" value="InterPro"/>
</dbReference>
<dbReference type="InterPro" id="IPR036736">
    <property type="entry name" value="ACP-like_sf"/>
</dbReference>
<evidence type="ECO:0000256" key="6">
    <source>
        <dbReference type="PROSITE-ProRule" id="PRU01363"/>
    </source>
</evidence>
<feature type="domain" description="Carrier" evidence="8">
    <location>
        <begin position="2508"/>
        <end position="2583"/>
    </location>
</feature>